<evidence type="ECO:0000313" key="2">
    <source>
        <dbReference type="EnsemblProtists" id="EOD30892"/>
    </source>
</evidence>
<evidence type="ECO:0000313" key="3">
    <source>
        <dbReference type="Proteomes" id="UP000013827"/>
    </source>
</evidence>
<organism evidence="2 3">
    <name type="scientific">Emiliania huxleyi (strain CCMP1516)</name>
    <dbReference type="NCBI Taxonomy" id="280463"/>
    <lineage>
        <taxon>Eukaryota</taxon>
        <taxon>Haptista</taxon>
        <taxon>Haptophyta</taxon>
        <taxon>Prymnesiophyceae</taxon>
        <taxon>Isochrysidales</taxon>
        <taxon>Noelaerhabdaceae</taxon>
        <taxon>Emiliania</taxon>
    </lineage>
</organism>
<keyword evidence="3" id="KW-1185">Reference proteome</keyword>
<dbReference type="KEGG" id="ehx:EMIHUDRAFT_442329"/>
<dbReference type="RefSeq" id="XP_005783321.1">
    <property type="nucleotide sequence ID" value="XM_005783264.1"/>
</dbReference>
<reference evidence="2" key="2">
    <citation type="submission" date="2024-10" db="UniProtKB">
        <authorList>
            <consortium name="EnsemblProtists"/>
        </authorList>
    </citation>
    <scope>IDENTIFICATION</scope>
</reference>
<reference evidence="3" key="1">
    <citation type="journal article" date="2013" name="Nature">
        <title>Pan genome of the phytoplankton Emiliania underpins its global distribution.</title>
        <authorList>
            <person name="Read B.A."/>
            <person name="Kegel J."/>
            <person name="Klute M.J."/>
            <person name="Kuo A."/>
            <person name="Lefebvre S.C."/>
            <person name="Maumus F."/>
            <person name="Mayer C."/>
            <person name="Miller J."/>
            <person name="Monier A."/>
            <person name="Salamov A."/>
            <person name="Young J."/>
            <person name="Aguilar M."/>
            <person name="Claverie J.M."/>
            <person name="Frickenhaus S."/>
            <person name="Gonzalez K."/>
            <person name="Herman E.K."/>
            <person name="Lin Y.C."/>
            <person name="Napier J."/>
            <person name="Ogata H."/>
            <person name="Sarno A.F."/>
            <person name="Shmutz J."/>
            <person name="Schroeder D."/>
            <person name="de Vargas C."/>
            <person name="Verret F."/>
            <person name="von Dassow P."/>
            <person name="Valentin K."/>
            <person name="Van de Peer Y."/>
            <person name="Wheeler G."/>
            <person name="Dacks J.B."/>
            <person name="Delwiche C.F."/>
            <person name="Dyhrman S.T."/>
            <person name="Glockner G."/>
            <person name="John U."/>
            <person name="Richards T."/>
            <person name="Worden A.Z."/>
            <person name="Zhang X."/>
            <person name="Grigoriev I.V."/>
            <person name="Allen A.E."/>
            <person name="Bidle K."/>
            <person name="Borodovsky M."/>
            <person name="Bowler C."/>
            <person name="Brownlee C."/>
            <person name="Cock J.M."/>
            <person name="Elias M."/>
            <person name="Gladyshev V.N."/>
            <person name="Groth M."/>
            <person name="Guda C."/>
            <person name="Hadaegh A."/>
            <person name="Iglesias-Rodriguez M.D."/>
            <person name="Jenkins J."/>
            <person name="Jones B.M."/>
            <person name="Lawson T."/>
            <person name="Leese F."/>
            <person name="Lindquist E."/>
            <person name="Lobanov A."/>
            <person name="Lomsadze A."/>
            <person name="Malik S.B."/>
            <person name="Marsh M.E."/>
            <person name="Mackinder L."/>
            <person name="Mock T."/>
            <person name="Mueller-Roeber B."/>
            <person name="Pagarete A."/>
            <person name="Parker M."/>
            <person name="Probert I."/>
            <person name="Quesneville H."/>
            <person name="Raines C."/>
            <person name="Rensing S.A."/>
            <person name="Riano-Pachon D.M."/>
            <person name="Richier S."/>
            <person name="Rokitta S."/>
            <person name="Shiraiwa Y."/>
            <person name="Soanes D.M."/>
            <person name="van der Giezen M."/>
            <person name="Wahlund T.M."/>
            <person name="Williams B."/>
            <person name="Wilson W."/>
            <person name="Wolfe G."/>
            <person name="Wurch L.L."/>
        </authorList>
    </citation>
    <scope>NUCLEOTIDE SEQUENCE</scope>
</reference>
<feature type="region of interest" description="Disordered" evidence="1">
    <location>
        <begin position="1"/>
        <end position="80"/>
    </location>
</feature>
<evidence type="ECO:0000256" key="1">
    <source>
        <dbReference type="SAM" id="MobiDB-lite"/>
    </source>
</evidence>
<dbReference type="Proteomes" id="UP000013827">
    <property type="component" value="Unassembled WGS sequence"/>
</dbReference>
<sequence length="138" mass="14768">MLCASSTASDPNDAEMTEVAWTAEPQWAPSRSGHPAAPPPTPFAASATRQPWLKVPLQSWSQPRPTPQPSSPPSATRARASFCSPELLGAMTALGLQRSEPSMLGRGWSTVVTEDGQMCAQHVSGELSWQDHPESHPL</sequence>
<accession>A0A0D3K557</accession>
<dbReference type="HOGENOM" id="CLU_1859049_0_0_1"/>
<feature type="compositionally biased region" description="Polar residues" evidence="1">
    <location>
        <begin position="1"/>
        <end position="10"/>
    </location>
</feature>
<dbReference type="PaxDb" id="2903-EOD30892"/>
<dbReference type="AlphaFoldDB" id="A0A0D3K557"/>
<name>A0A0D3K557_EMIH1</name>
<protein>
    <submittedName>
        <fullName evidence="2">Uncharacterized protein</fullName>
    </submittedName>
</protein>
<proteinExistence type="predicted"/>
<dbReference type="EnsemblProtists" id="EOD30892">
    <property type="protein sequence ID" value="EOD30892"/>
    <property type="gene ID" value="EMIHUDRAFT_442329"/>
</dbReference>
<dbReference type="GeneID" id="17276165"/>